<dbReference type="PANTHER" id="PTHR43880">
    <property type="entry name" value="ALCOHOL DEHYDROGENASE"/>
    <property type="match status" value="1"/>
</dbReference>
<dbReference type="GO" id="GO:0008270">
    <property type="term" value="F:zinc ion binding"/>
    <property type="evidence" value="ECO:0007669"/>
    <property type="project" value="TreeGrafter"/>
</dbReference>
<keyword evidence="4" id="KW-1185">Reference proteome</keyword>
<organism evidence="4 5">
    <name type="scientific">Strongyloides venezuelensis</name>
    <name type="common">Threadworm</name>
    <dbReference type="NCBI Taxonomy" id="75913"/>
    <lineage>
        <taxon>Eukaryota</taxon>
        <taxon>Metazoa</taxon>
        <taxon>Ecdysozoa</taxon>
        <taxon>Nematoda</taxon>
        <taxon>Chromadorea</taxon>
        <taxon>Rhabditida</taxon>
        <taxon>Tylenchina</taxon>
        <taxon>Panagrolaimomorpha</taxon>
        <taxon>Strongyloidoidea</taxon>
        <taxon>Strongyloididae</taxon>
        <taxon>Strongyloides</taxon>
    </lineage>
</organism>
<dbReference type="GO" id="GO:0046294">
    <property type="term" value="P:formaldehyde catabolic process"/>
    <property type="evidence" value="ECO:0007669"/>
    <property type="project" value="TreeGrafter"/>
</dbReference>
<dbReference type="WBParaSite" id="SVE_1676400.1">
    <property type="protein sequence ID" value="SVE_1676400.1"/>
    <property type="gene ID" value="SVE_1676400"/>
</dbReference>
<dbReference type="AlphaFoldDB" id="A0A0K0FWH4"/>
<dbReference type="Proteomes" id="UP000035680">
    <property type="component" value="Unassembled WGS sequence"/>
</dbReference>
<evidence type="ECO:0000313" key="5">
    <source>
        <dbReference type="WBParaSite" id="SVE_1676400.1"/>
    </source>
</evidence>
<evidence type="ECO:0000256" key="3">
    <source>
        <dbReference type="ARBA" id="ARBA00023027"/>
    </source>
</evidence>
<dbReference type="PANTHER" id="PTHR43880:SF12">
    <property type="entry name" value="ALCOHOL DEHYDROGENASE CLASS-3"/>
    <property type="match status" value="1"/>
</dbReference>
<keyword evidence="1" id="KW-0479">Metal-binding</keyword>
<accession>A0A0K0FWH4</accession>
<protein>
    <submittedName>
        <fullName evidence="5">MSP domain-containing protein</fullName>
    </submittedName>
</protein>
<dbReference type="STRING" id="75913.A0A0K0FWH4"/>
<dbReference type="SUPFAM" id="SSF50129">
    <property type="entry name" value="GroES-like"/>
    <property type="match status" value="1"/>
</dbReference>
<proteinExistence type="predicted"/>
<name>A0A0K0FWH4_STRVS</name>
<dbReference type="GO" id="GO:0005829">
    <property type="term" value="C:cytosol"/>
    <property type="evidence" value="ECO:0007669"/>
    <property type="project" value="TreeGrafter"/>
</dbReference>
<reference evidence="5" key="2">
    <citation type="submission" date="2015-08" db="UniProtKB">
        <authorList>
            <consortium name="WormBaseParasite"/>
        </authorList>
    </citation>
    <scope>IDENTIFICATION</scope>
</reference>
<sequence length="40" mass="4364">MTFEGKVISCKAAVAWAPNTPLSIETVEVAPPKEHEVRVK</sequence>
<evidence type="ECO:0000256" key="1">
    <source>
        <dbReference type="ARBA" id="ARBA00022723"/>
    </source>
</evidence>
<evidence type="ECO:0000313" key="4">
    <source>
        <dbReference type="Proteomes" id="UP000035680"/>
    </source>
</evidence>
<dbReference type="Gene3D" id="3.90.180.10">
    <property type="entry name" value="Medium-chain alcohol dehydrogenases, catalytic domain"/>
    <property type="match status" value="1"/>
</dbReference>
<evidence type="ECO:0000256" key="2">
    <source>
        <dbReference type="ARBA" id="ARBA00022833"/>
    </source>
</evidence>
<keyword evidence="3" id="KW-0520">NAD</keyword>
<dbReference type="GO" id="GO:0051903">
    <property type="term" value="F:S-(hydroxymethyl)glutathione dehydrogenase [NAD(P)+] activity"/>
    <property type="evidence" value="ECO:0007669"/>
    <property type="project" value="TreeGrafter"/>
</dbReference>
<keyword evidence="2" id="KW-0862">Zinc</keyword>
<reference evidence="4" key="1">
    <citation type="submission" date="2014-07" db="EMBL/GenBank/DDBJ databases">
        <authorList>
            <person name="Martin A.A"/>
            <person name="De Silva N."/>
        </authorList>
    </citation>
    <scope>NUCLEOTIDE SEQUENCE</scope>
</reference>
<dbReference type="InterPro" id="IPR011032">
    <property type="entry name" value="GroES-like_sf"/>
</dbReference>